<dbReference type="STRING" id="374847.Kcr_0827"/>
<reference evidence="7 8" key="1">
    <citation type="journal article" date="2008" name="Proc. Natl. Acad. Sci. U.S.A.">
        <title>A korarchaeal genome reveals new insights into the evolution of the Archaea.</title>
        <authorList>
            <person name="Elkins J.G."/>
            <person name="Podar M."/>
            <person name="Graham D.E."/>
            <person name="Makarova K.S."/>
            <person name="Wolf Y."/>
            <person name="Randau L."/>
            <person name="Hedlund B.P."/>
            <person name="Brochier-Armanet C."/>
            <person name="Kunin V."/>
            <person name="Anderson I."/>
            <person name="Lapidus A."/>
            <person name="Goltsman E."/>
            <person name="Barry K."/>
            <person name="Koonin E.V."/>
            <person name="Hugenholtz P."/>
            <person name="Kyrpides N."/>
            <person name="Wanner G."/>
            <person name="Richardson P."/>
            <person name="Keller M."/>
            <person name="Stetter K.O."/>
        </authorList>
    </citation>
    <scope>NUCLEOTIDE SEQUENCE [LARGE SCALE GENOMIC DNA]</scope>
    <source>
        <strain evidence="8">OPF8</strain>
    </source>
</reference>
<dbReference type="GO" id="GO:0015658">
    <property type="term" value="F:branched-chain amino acid transmembrane transporter activity"/>
    <property type="evidence" value="ECO:0007669"/>
    <property type="project" value="InterPro"/>
</dbReference>
<dbReference type="InterPro" id="IPR043428">
    <property type="entry name" value="LivM-like"/>
</dbReference>
<dbReference type="Proteomes" id="UP000001686">
    <property type="component" value="Chromosome"/>
</dbReference>
<dbReference type="KEGG" id="kcr:Kcr_0827"/>
<dbReference type="InParanoid" id="B1L545"/>
<dbReference type="eggNOG" id="arCOG01274">
    <property type="taxonomic scope" value="Archaea"/>
</dbReference>
<dbReference type="AlphaFoldDB" id="B1L545"/>
<keyword evidence="2" id="KW-1003">Cell membrane</keyword>
<keyword evidence="4 6" id="KW-1133">Transmembrane helix</keyword>
<feature type="transmembrane region" description="Helical" evidence="6">
    <location>
        <begin position="75"/>
        <end position="99"/>
    </location>
</feature>
<dbReference type="CDD" id="cd06581">
    <property type="entry name" value="TM_PBP1_LivM_like"/>
    <property type="match status" value="1"/>
</dbReference>
<organism evidence="7 8">
    <name type="scientific">Korarchaeum cryptofilum (strain OPF8)</name>
    <dbReference type="NCBI Taxonomy" id="374847"/>
    <lineage>
        <taxon>Archaea</taxon>
        <taxon>Thermoproteota</taxon>
        <taxon>Candidatus Korarchaeia</taxon>
        <taxon>Candidatus Korarchaeales</taxon>
        <taxon>Candidatus Korarchaeaceae</taxon>
        <taxon>Candidatus Korarchaeum</taxon>
    </lineage>
</organism>
<evidence type="ECO:0000256" key="4">
    <source>
        <dbReference type="ARBA" id="ARBA00022989"/>
    </source>
</evidence>
<dbReference type="HOGENOM" id="CLU_031365_2_0_2"/>
<proteinExistence type="predicted"/>
<evidence type="ECO:0000256" key="2">
    <source>
        <dbReference type="ARBA" id="ARBA00022475"/>
    </source>
</evidence>
<comment type="subcellular location">
    <subcellularLocation>
        <location evidence="1">Cell membrane</location>
        <topology evidence="1">Multi-pass membrane protein</topology>
    </subcellularLocation>
</comment>
<dbReference type="PANTHER" id="PTHR30482">
    <property type="entry name" value="HIGH-AFFINITY BRANCHED-CHAIN AMINO ACID TRANSPORT SYSTEM PERMEASE"/>
    <property type="match status" value="1"/>
</dbReference>
<dbReference type="EnsemblBacteria" id="ACB07574">
    <property type="protein sequence ID" value="ACB07574"/>
    <property type="gene ID" value="Kcr_0827"/>
</dbReference>
<evidence type="ECO:0000256" key="6">
    <source>
        <dbReference type="SAM" id="Phobius"/>
    </source>
</evidence>
<evidence type="ECO:0000313" key="7">
    <source>
        <dbReference type="EMBL" id="ACB07574.1"/>
    </source>
</evidence>
<name>B1L545_KORCO</name>
<evidence type="ECO:0000256" key="1">
    <source>
        <dbReference type="ARBA" id="ARBA00004651"/>
    </source>
</evidence>
<keyword evidence="8" id="KW-1185">Reference proteome</keyword>
<dbReference type="RefSeq" id="WP_012309471.1">
    <property type="nucleotide sequence ID" value="NC_010482.1"/>
</dbReference>
<sequence>MRRYLMIAFLLLALIVPPFLDEFSLTVLVQMLMWAYLAMAWDVIGGYGGQFSLGHAAFLGLGAYTSTLLLEDFGLIPWVGIWIAGIIAGAAGALVGFASLRLRGPFFALGTIAFAELTQLLLTYLKDITGGPLGIMINETGFEYMMFDKQIYYYYLMLAFAIFGILFLKYFERSKFGVALIALREDEDAAEAVGIDVYRAKVLGAAISAFLTGMGGTLYAQWIHYIRPDTLVRLDFSTQIAAIDVVGGAGSPYGGIIGALIIVPVSLYLNALFGGMIAGLSVLLYGVVLLIVVVLMPGGIYGFLRRFLARRGDHARG</sequence>
<keyword evidence="5 6" id="KW-0472">Membrane</keyword>
<gene>
    <name evidence="7" type="ordered locus">Kcr_0827</name>
</gene>
<dbReference type="OrthoDB" id="30958at2157"/>
<keyword evidence="3 6" id="KW-0812">Transmembrane</keyword>
<protein>
    <submittedName>
        <fullName evidence="7">ABC-type branched-chain amino acid transport system, permease component</fullName>
    </submittedName>
</protein>
<accession>B1L545</accession>
<dbReference type="EMBL" id="CP000968">
    <property type="protein sequence ID" value="ACB07574.1"/>
    <property type="molecule type" value="Genomic_DNA"/>
</dbReference>
<dbReference type="GeneID" id="6094105"/>
<dbReference type="PhylomeDB" id="B1L545"/>
<dbReference type="PANTHER" id="PTHR30482:SF10">
    <property type="entry name" value="HIGH-AFFINITY BRANCHED-CHAIN AMINO ACID TRANSPORT PROTEIN BRAE"/>
    <property type="match status" value="1"/>
</dbReference>
<dbReference type="Pfam" id="PF02653">
    <property type="entry name" value="BPD_transp_2"/>
    <property type="match status" value="1"/>
</dbReference>
<evidence type="ECO:0000256" key="5">
    <source>
        <dbReference type="ARBA" id="ARBA00023136"/>
    </source>
</evidence>
<feature type="transmembrane region" description="Helical" evidence="6">
    <location>
        <begin position="283"/>
        <end position="304"/>
    </location>
</feature>
<feature type="transmembrane region" description="Helical" evidence="6">
    <location>
        <begin position="256"/>
        <end position="277"/>
    </location>
</feature>
<dbReference type="GO" id="GO:0005886">
    <property type="term" value="C:plasma membrane"/>
    <property type="evidence" value="ECO:0000318"/>
    <property type="project" value="GO_Central"/>
</dbReference>
<evidence type="ECO:0000256" key="3">
    <source>
        <dbReference type="ARBA" id="ARBA00022692"/>
    </source>
</evidence>
<feature type="transmembrane region" description="Helical" evidence="6">
    <location>
        <begin position="152"/>
        <end position="171"/>
    </location>
</feature>
<evidence type="ECO:0000313" key="8">
    <source>
        <dbReference type="Proteomes" id="UP000001686"/>
    </source>
</evidence>
<dbReference type="InterPro" id="IPR001851">
    <property type="entry name" value="ABC_transp_permease"/>
</dbReference>